<proteinExistence type="predicted"/>
<reference evidence="1" key="1">
    <citation type="submission" date="2014-07" db="EMBL/GenBank/DDBJ databases">
        <authorList>
            <person name="Zhang J.E."/>
            <person name="Yang H."/>
            <person name="Guo J."/>
            <person name="Deng Z."/>
            <person name="Luo H."/>
            <person name="Luo M."/>
            <person name="Zhao B."/>
        </authorList>
    </citation>
    <scope>NUCLEOTIDE SEQUENCE</scope>
    <source>
        <strain evidence="1">AM4</strain>
    </source>
</reference>
<protein>
    <submittedName>
        <fullName evidence="1">Uncharacterized protein</fullName>
    </submittedName>
</protein>
<evidence type="ECO:0000313" key="1">
    <source>
        <dbReference type="EMBL" id="CED92176.1"/>
    </source>
</evidence>
<sequence>MSNGIIIDERGNMWKIDTGEVEIPAARLIEVTGYWCPVCHLPRTPYPGDQGIHPTCAETAVGRRVREARRRECRRKKGRAS</sequence>
<dbReference type="EMBL" id="LK995535">
    <property type="protein sequence ID" value="CED92176.1"/>
    <property type="molecule type" value="Genomic_DNA"/>
</dbReference>
<accession>A0A1L7RJP4</accession>
<name>A0A1L7RJP4_9ACTO</name>
<dbReference type="RefSeq" id="WP_073329703.1">
    <property type="nucleotide sequence ID" value="NZ_LK995535.1"/>
</dbReference>
<organism evidence="1">
    <name type="scientific">Actinomyces succiniciruminis</name>
    <dbReference type="NCBI Taxonomy" id="1522002"/>
    <lineage>
        <taxon>Bacteria</taxon>
        <taxon>Bacillati</taxon>
        <taxon>Actinomycetota</taxon>
        <taxon>Actinomycetes</taxon>
        <taxon>Actinomycetales</taxon>
        <taxon>Actinomycetaceae</taxon>
        <taxon>Actinomyces</taxon>
    </lineage>
</organism>
<gene>
    <name evidence="1" type="ORF">AAM4_2344</name>
</gene>
<dbReference type="AlphaFoldDB" id="A0A1L7RJP4"/>